<name>A0ABX2LZQ3_9BURK</name>
<comment type="caution">
    <text evidence="2">The sequence shown here is derived from an EMBL/GenBank/DDBJ whole genome shotgun (WGS) entry which is preliminary data.</text>
</comment>
<reference evidence="2 3" key="1">
    <citation type="journal article" date="2020" name="Front. Plant Sci.">
        <title>Isolation of Rhizosphere Bacteria That Improve Quality and Water Stress Tolerance in Greenhouse Ornamentals.</title>
        <authorList>
            <person name="Nordstedt N.P."/>
            <person name="Jones M.L."/>
        </authorList>
    </citation>
    <scope>NUCLEOTIDE SEQUENCE [LARGE SCALE GENOMIC DNA]</scope>
    <source>
        <strain evidence="2 3">C6C2</strain>
    </source>
</reference>
<keyword evidence="3" id="KW-1185">Reference proteome</keyword>
<feature type="region of interest" description="Disordered" evidence="1">
    <location>
        <begin position="29"/>
        <end position="54"/>
    </location>
</feature>
<proteinExistence type="predicted"/>
<accession>A0ABX2LZQ3</accession>
<evidence type="ECO:0000256" key="1">
    <source>
        <dbReference type="SAM" id="MobiDB-lite"/>
    </source>
</evidence>
<dbReference type="EMBL" id="JABFMT010000005">
    <property type="protein sequence ID" value="NUU01452.1"/>
    <property type="molecule type" value="Genomic_DNA"/>
</dbReference>
<protein>
    <submittedName>
        <fullName evidence="2">Uncharacterized protein</fullName>
    </submittedName>
</protein>
<evidence type="ECO:0000313" key="3">
    <source>
        <dbReference type="Proteomes" id="UP000536746"/>
    </source>
</evidence>
<sequence>MKHKEKIDRSFDGSTNLVDRWKQERELRRAADESGKRIAKDGRRDERSRPVLEL</sequence>
<dbReference type="Proteomes" id="UP000536746">
    <property type="component" value="Unassembled WGS sequence"/>
</dbReference>
<dbReference type="RefSeq" id="WP_158522507.1">
    <property type="nucleotide sequence ID" value="NZ_CP018845.1"/>
</dbReference>
<evidence type="ECO:0000313" key="2">
    <source>
        <dbReference type="EMBL" id="NUU01452.1"/>
    </source>
</evidence>
<gene>
    <name evidence="2" type="ORF">HNO84_07570</name>
</gene>
<organism evidence="2 3">
    <name type="scientific">Herbaspirillum robiniae</name>
    <dbReference type="NCBI Taxonomy" id="2014887"/>
    <lineage>
        <taxon>Bacteria</taxon>
        <taxon>Pseudomonadati</taxon>
        <taxon>Pseudomonadota</taxon>
        <taxon>Betaproteobacteria</taxon>
        <taxon>Burkholderiales</taxon>
        <taxon>Oxalobacteraceae</taxon>
        <taxon>Herbaspirillum</taxon>
    </lineage>
</organism>